<evidence type="ECO:0000256" key="1">
    <source>
        <dbReference type="SAM" id="SignalP"/>
    </source>
</evidence>
<evidence type="ECO:0000313" key="3">
    <source>
        <dbReference type="EMBL" id="VVA31843.1"/>
    </source>
</evidence>
<dbReference type="Gramene" id="VVA31843">
    <property type="protein sequence ID" value="VVA31843"/>
    <property type="gene ID" value="Prudul26B024049"/>
</dbReference>
<reference evidence="4" key="1">
    <citation type="journal article" date="2020" name="Plant J.">
        <title>Transposons played a major role in the diversification between the closely related almond and peach genomes: results from the almond genome sequence.</title>
        <authorList>
            <person name="Alioto T."/>
            <person name="Alexiou K.G."/>
            <person name="Bardil A."/>
            <person name="Barteri F."/>
            <person name="Castanera R."/>
            <person name="Cruz F."/>
            <person name="Dhingra A."/>
            <person name="Duval H."/>
            <person name="Fernandez I Marti A."/>
            <person name="Frias L."/>
            <person name="Galan B."/>
            <person name="Garcia J.L."/>
            <person name="Howad W."/>
            <person name="Gomez-Garrido J."/>
            <person name="Gut M."/>
            <person name="Julca I."/>
            <person name="Morata J."/>
            <person name="Puigdomenech P."/>
            <person name="Ribeca P."/>
            <person name="Rubio Cabetas M.J."/>
            <person name="Vlasova A."/>
            <person name="Wirthensohn M."/>
            <person name="Garcia-Mas J."/>
            <person name="Gabaldon T."/>
            <person name="Casacuberta J.M."/>
            <person name="Arus P."/>
        </authorList>
    </citation>
    <scope>NUCLEOTIDE SEQUENCE [LARGE SCALE GENOMIC DNA]</scope>
    <source>
        <strain evidence="4">cv. Texas</strain>
    </source>
</reference>
<dbReference type="Gene3D" id="3.90.1320.10">
    <property type="entry name" value="Outer-capsid protein sigma 3, large lobe"/>
    <property type="match status" value="1"/>
</dbReference>
<proteinExistence type="predicted"/>
<feature type="domain" description="Neprosin PEP catalytic" evidence="2">
    <location>
        <begin position="165"/>
        <end position="308"/>
    </location>
</feature>
<protein>
    <submittedName>
        <fullName evidence="3">PREDICTED: carboxyl-terminal peptidase</fullName>
    </submittedName>
</protein>
<dbReference type="InterPro" id="IPR004314">
    <property type="entry name" value="Neprosin"/>
</dbReference>
<dbReference type="Pfam" id="PF03080">
    <property type="entry name" value="Neprosin"/>
    <property type="match status" value="1"/>
</dbReference>
<gene>
    <name evidence="3" type="ORF">ALMOND_2B024049</name>
</gene>
<dbReference type="EMBL" id="CABIKO010000228">
    <property type="protein sequence ID" value="VVA31843.1"/>
    <property type="molecule type" value="Genomic_DNA"/>
</dbReference>
<evidence type="ECO:0000259" key="2">
    <source>
        <dbReference type="PROSITE" id="PS52045"/>
    </source>
</evidence>
<dbReference type="PANTHER" id="PTHR31589">
    <property type="entry name" value="PROTEIN, PUTATIVE (DUF239)-RELATED-RELATED"/>
    <property type="match status" value="1"/>
</dbReference>
<dbReference type="AlphaFoldDB" id="A0A5E4FWJ2"/>
<organism evidence="3 4">
    <name type="scientific">Prunus dulcis</name>
    <name type="common">Almond</name>
    <name type="synonym">Amygdalus dulcis</name>
    <dbReference type="NCBI Taxonomy" id="3755"/>
    <lineage>
        <taxon>Eukaryota</taxon>
        <taxon>Viridiplantae</taxon>
        <taxon>Streptophyta</taxon>
        <taxon>Embryophyta</taxon>
        <taxon>Tracheophyta</taxon>
        <taxon>Spermatophyta</taxon>
        <taxon>Magnoliopsida</taxon>
        <taxon>eudicotyledons</taxon>
        <taxon>Gunneridae</taxon>
        <taxon>Pentapetalae</taxon>
        <taxon>rosids</taxon>
        <taxon>fabids</taxon>
        <taxon>Rosales</taxon>
        <taxon>Rosaceae</taxon>
        <taxon>Amygdaloideae</taxon>
        <taxon>Amygdaleae</taxon>
        <taxon>Prunus</taxon>
    </lineage>
</organism>
<dbReference type="InterPro" id="IPR025521">
    <property type="entry name" value="Neprosin_propep"/>
</dbReference>
<dbReference type="Proteomes" id="UP000327085">
    <property type="component" value="Chromosome 6"/>
</dbReference>
<dbReference type="PROSITE" id="PS52045">
    <property type="entry name" value="NEPROSIN_PEP_CD"/>
    <property type="match status" value="1"/>
</dbReference>
<sequence length="308" mass="34346">MDFAQLSGGRSRRALALALCVWSLISLSCAARLTDSSRQKLDVQKHLNRLNKPAVKSIKSPDGDIIDCVHISQQPAFDHPYLKDHKIQMRPNYHPEGLFNENKVAEKTKERSNPQAQLWHANGRCAEGTIPVRRTRKDDILRASSVKAYGRKKQRSIPKSADPDLANESGHQHAIVYVNGDKYYGAKATINVWEPKIQQPNEFSLSQLWILGGSFGEDLNSIEAGWQVSPDLYGDNNTRLFTYWTSDAYQATGCYNLLCSGFIQINSEIAMGASISPVSGLRGSQYDISILVWKVKAKANFGSDHIIV</sequence>
<feature type="chain" id="PRO_5022820531" evidence="1">
    <location>
        <begin position="31"/>
        <end position="308"/>
    </location>
</feature>
<dbReference type="InterPro" id="IPR053168">
    <property type="entry name" value="Glutamic_endopeptidase"/>
</dbReference>
<dbReference type="PANTHER" id="PTHR31589:SF24">
    <property type="entry name" value="OS07G0205500 PROTEIN"/>
    <property type="match status" value="1"/>
</dbReference>
<dbReference type="Pfam" id="PF14365">
    <property type="entry name" value="Neprosin_AP"/>
    <property type="match status" value="1"/>
</dbReference>
<name>A0A5E4FWJ2_PRUDU</name>
<evidence type="ECO:0000313" key="4">
    <source>
        <dbReference type="Proteomes" id="UP000327085"/>
    </source>
</evidence>
<feature type="signal peptide" evidence="1">
    <location>
        <begin position="1"/>
        <end position="30"/>
    </location>
</feature>
<accession>A0A5E4FWJ2</accession>
<keyword evidence="1" id="KW-0732">Signal</keyword>